<accession>A0A1H4HPT3</accession>
<protein>
    <recommendedName>
        <fullName evidence="4">Cysteine rich repeat-containing protein</fullName>
    </recommendedName>
</protein>
<gene>
    <name evidence="2" type="ORF">SAMN05192564_11221</name>
</gene>
<dbReference type="STRING" id="83784.SAMN05192564_11221"/>
<dbReference type="RefSeq" id="WP_245753540.1">
    <property type="nucleotide sequence ID" value="NZ_FNRQ01000012.1"/>
</dbReference>
<sequence length="84" mass="9031">MNRHSILLSPGVSMLVTLCATNAAAATSGDHQAKACRGDALHFCKAEIPSRQKIIACMKQHMSELTPGCRAMFDEGKKQDTGDQ</sequence>
<organism evidence="2 3">
    <name type="scientific">Paraburkholderia sartisoli</name>
    <dbReference type="NCBI Taxonomy" id="83784"/>
    <lineage>
        <taxon>Bacteria</taxon>
        <taxon>Pseudomonadati</taxon>
        <taxon>Pseudomonadota</taxon>
        <taxon>Betaproteobacteria</taxon>
        <taxon>Burkholderiales</taxon>
        <taxon>Burkholderiaceae</taxon>
        <taxon>Paraburkholderia</taxon>
    </lineage>
</organism>
<dbReference type="AlphaFoldDB" id="A0A1H4HPT3"/>
<feature type="signal peptide" evidence="1">
    <location>
        <begin position="1"/>
        <end position="25"/>
    </location>
</feature>
<name>A0A1H4HPT3_9BURK</name>
<dbReference type="EMBL" id="FNRQ01000012">
    <property type="protein sequence ID" value="SEB23606.1"/>
    <property type="molecule type" value="Genomic_DNA"/>
</dbReference>
<dbReference type="Proteomes" id="UP000198638">
    <property type="component" value="Unassembled WGS sequence"/>
</dbReference>
<evidence type="ECO:0008006" key="4">
    <source>
        <dbReference type="Google" id="ProtNLM"/>
    </source>
</evidence>
<reference evidence="3" key="1">
    <citation type="submission" date="2016-10" db="EMBL/GenBank/DDBJ databases">
        <authorList>
            <person name="Varghese N."/>
            <person name="Submissions S."/>
        </authorList>
    </citation>
    <scope>NUCLEOTIDE SEQUENCE [LARGE SCALE GENOMIC DNA]</scope>
    <source>
        <strain evidence="3">LMG 24000</strain>
    </source>
</reference>
<keyword evidence="3" id="KW-1185">Reference proteome</keyword>
<feature type="chain" id="PRO_5011673844" description="Cysteine rich repeat-containing protein" evidence="1">
    <location>
        <begin position="26"/>
        <end position="84"/>
    </location>
</feature>
<keyword evidence="1" id="KW-0732">Signal</keyword>
<proteinExistence type="predicted"/>
<evidence type="ECO:0000256" key="1">
    <source>
        <dbReference type="SAM" id="SignalP"/>
    </source>
</evidence>
<evidence type="ECO:0000313" key="3">
    <source>
        <dbReference type="Proteomes" id="UP000198638"/>
    </source>
</evidence>
<evidence type="ECO:0000313" key="2">
    <source>
        <dbReference type="EMBL" id="SEB23606.1"/>
    </source>
</evidence>